<evidence type="ECO:0000256" key="1">
    <source>
        <dbReference type="ARBA" id="ARBA00022679"/>
    </source>
</evidence>
<accession>A0A8J6NM94</accession>
<comment type="caution">
    <text evidence="4">The sequence shown here is derived from an EMBL/GenBank/DDBJ whole genome shotgun (WGS) entry which is preliminary data.</text>
</comment>
<evidence type="ECO:0000313" key="4">
    <source>
        <dbReference type="EMBL" id="MBC8335752.1"/>
    </source>
</evidence>
<name>A0A8J6NM94_9CHLR</name>
<dbReference type="PANTHER" id="PTHR21342">
    <property type="entry name" value="PHOSPHOPANTETHEINE ADENYLYLTRANSFERASE"/>
    <property type="match status" value="1"/>
</dbReference>
<reference evidence="4 5" key="1">
    <citation type="submission" date="2020-08" db="EMBL/GenBank/DDBJ databases">
        <title>Bridging the membrane lipid divide: bacteria of the FCB group superphylum have the potential to synthesize archaeal ether lipids.</title>
        <authorList>
            <person name="Villanueva L."/>
            <person name="Von Meijenfeldt F.A.B."/>
            <person name="Westbye A.B."/>
            <person name="Yadav S."/>
            <person name="Hopmans E.C."/>
            <person name="Dutilh B.E."/>
            <person name="Sinninghe Damste J.S."/>
        </authorList>
    </citation>
    <scope>NUCLEOTIDE SEQUENCE [LARGE SCALE GENOMIC DNA]</scope>
    <source>
        <strain evidence="4">NIOZ-UU36</strain>
    </source>
</reference>
<dbReference type="AlphaFoldDB" id="A0A8J6NM94"/>
<protein>
    <submittedName>
        <fullName evidence="4">Adenylyltransferase/cytidyltransferase family protein</fullName>
    </submittedName>
</protein>
<dbReference type="EMBL" id="JACNJN010000121">
    <property type="protein sequence ID" value="MBC8335752.1"/>
    <property type="molecule type" value="Genomic_DNA"/>
</dbReference>
<dbReference type="Pfam" id="PF01467">
    <property type="entry name" value="CTP_transf_like"/>
    <property type="match status" value="1"/>
</dbReference>
<gene>
    <name evidence="4" type="ORF">H8E29_10825</name>
</gene>
<evidence type="ECO:0000313" key="5">
    <source>
        <dbReference type="Proteomes" id="UP000614469"/>
    </source>
</evidence>
<keyword evidence="1" id="KW-0808">Transferase</keyword>
<dbReference type="Proteomes" id="UP000614469">
    <property type="component" value="Unassembled WGS sequence"/>
</dbReference>
<keyword evidence="2 4" id="KW-0548">Nucleotidyltransferase</keyword>
<dbReference type="NCBIfam" id="TIGR00125">
    <property type="entry name" value="cyt_tran_rel"/>
    <property type="match status" value="1"/>
</dbReference>
<evidence type="ECO:0000259" key="3">
    <source>
        <dbReference type="Pfam" id="PF01467"/>
    </source>
</evidence>
<feature type="domain" description="Cytidyltransferase-like" evidence="3">
    <location>
        <begin position="9"/>
        <end position="135"/>
    </location>
</feature>
<evidence type="ECO:0000256" key="2">
    <source>
        <dbReference type="ARBA" id="ARBA00022695"/>
    </source>
</evidence>
<dbReference type="PANTHER" id="PTHR21342:SF0">
    <property type="entry name" value="BIFUNCTIONAL NMN ADENYLYLTRANSFERASE_NUDIX HYDROLASE"/>
    <property type="match status" value="1"/>
</dbReference>
<dbReference type="InterPro" id="IPR014729">
    <property type="entry name" value="Rossmann-like_a/b/a_fold"/>
</dbReference>
<sequence length="181" mass="20839">MVKPLVAILGRWQPCHLGHRAAIHALCDRFDHVLIGIGSSNIINYRNPFSLEETIEMLQLGLEGYDNFRLVPIPDSRDEIKWCSYVEEVFGDLDLLITANPYVRSLLDHRYQISHPAKFIPRENQIPVSGTIVRRKMAQGNGWEELLPAEISKYLIENQLDQRFRREFGLSNLALDTIVVE</sequence>
<dbReference type="GO" id="GO:0016779">
    <property type="term" value="F:nucleotidyltransferase activity"/>
    <property type="evidence" value="ECO:0007669"/>
    <property type="project" value="UniProtKB-KW"/>
</dbReference>
<dbReference type="SUPFAM" id="SSF52374">
    <property type="entry name" value="Nucleotidylyl transferase"/>
    <property type="match status" value="1"/>
</dbReference>
<dbReference type="Gene3D" id="3.40.50.620">
    <property type="entry name" value="HUPs"/>
    <property type="match status" value="1"/>
</dbReference>
<dbReference type="InterPro" id="IPR004821">
    <property type="entry name" value="Cyt_trans-like"/>
</dbReference>
<proteinExistence type="predicted"/>
<organism evidence="4 5">
    <name type="scientific">Candidatus Desulfolinea nitratireducens</name>
    <dbReference type="NCBI Taxonomy" id="2841698"/>
    <lineage>
        <taxon>Bacteria</taxon>
        <taxon>Bacillati</taxon>
        <taxon>Chloroflexota</taxon>
        <taxon>Anaerolineae</taxon>
        <taxon>Anaerolineales</taxon>
        <taxon>Anaerolineales incertae sedis</taxon>
        <taxon>Candidatus Desulfolinea</taxon>
    </lineage>
</organism>